<dbReference type="PANTHER" id="PTHR21422">
    <property type="entry name" value="RAB3 GTPASE-ACTIVATING PROTEIN CATALYTIC SUBUNIT"/>
    <property type="match status" value="1"/>
</dbReference>
<dbReference type="EMBL" id="CAJPEV010000079">
    <property type="protein sequence ID" value="CAG0880214.1"/>
    <property type="molecule type" value="Genomic_DNA"/>
</dbReference>
<evidence type="ECO:0000313" key="2">
    <source>
        <dbReference type="EMBL" id="CAD7240962.1"/>
    </source>
</evidence>
<name>A0A7R8X5K8_9CRUS</name>
<proteinExistence type="predicted"/>
<evidence type="ECO:0008006" key="4">
    <source>
        <dbReference type="Google" id="ProtNLM"/>
    </source>
</evidence>
<feature type="signal peptide" evidence="1">
    <location>
        <begin position="1"/>
        <end position="18"/>
    </location>
</feature>
<dbReference type="PANTHER" id="PTHR21422:SF9">
    <property type="entry name" value="RAB3 GTPASE-ACTIVATING PROTEIN CATALYTIC SUBUNIT"/>
    <property type="match status" value="1"/>
</dbReference>
<dbReference type="Proteomes" id="UP000677054">
    <property type="component" value="Unassembled WGS sequence"/>
</dbReference>
<dbReference type="InterPro" id="IPR045700">
    <property type="entry name" value="Rab3GAP1"/>
</dbReference>
<organism evidence="2">
    <name type="scientific">Darwinula stevensoni</name>
    <dbReference type="NCBI Taxonomy" id="69355"/>
    <lineage>
        <taxon>Eukaryota</taxon>
        <taxon>Metazoa</taxon>
        <taxon>Ecdysozoa</taxon>
        <taxon>Arthropoda</taxon>
        <taxon>Crustacea</taxon>
        <taxon>Oligostraca</taxon>
        <taxon>Ostracoda</taxon>
        <taxon>Podocopa</taxon>
        <taxon>Podocopida</taxon>
        <taxon>Darwinulocopina</taxon>
        <taxon>Darwinuloidea</taxon>
        <taxon>Darwinulidae</taxon>
        <taxon>Darwinula</taxon>
    </lineage>
</organism>
<dbReference type="GO" id="GO:0005096">
    <property type="term" value="F:GTPase activator activity"/>
    <property type="evidence" value="ECO:0007669"/>
    <property type="project" value="InterPro"/>
</dbReference>
<keyword evidence="1" id="KW-0732">Signal</keyword>
<feature type="chain" id="PRO_5036209015" description="Rab3 GTPase-activating protein catalytic subunit" evidence="1">
    <location>
        <begin position="19"/>
        <end position="436"/>
    </location>
</feature>
<evidence type="ECO:0000256" key="1">
    <source>
        <dbReference type="SAM" id="SignalP"/>
    </source>
</evidence>
<accession>A0A7R8X5K8</accession>
<keyword evidence="3" id="KW-1185">Reference proteome</keyword>
<dbReference type="EMBL" id="LR899596">
    <property type="protein sequence ID" value="CAD7240962.1"/>
    <property type="molecule type" value="Genomic_DNA"/>
</dbReference>
<reference evidence="2" key="1">
    <citation type="submission" date="2020-11" db="EMBL/GenBank/DDBJ databases">
        <authorList>
            <person name="Tran Van P."/>
        </authorList>
    </citation>
    <scope>NUCLEOTIDE SEQUENCE</scope>
</reference>
<gene>
    <name evidence="2" type="ORF">DSTB1V02_LOCUS964</name>
</gene>
<sequence>MSLFVILSLGYTSAGCVAVGSMQFDADDQEVFEINDFTTATSWERFTAALEEVIYEWKLSEVQRPKNIAKGELVTGKWIETRTDISYGNFQFSVTRHQLQTYDGETIESEWQPFFVDSKHDFPSRAHCLVRWYGIIDFLVIEHMGAENAVDSETRAKLLLSSAFIALQNSNCHLPIFIQLYDKKQRYFLGVGKSGNIRTDYEMVKLSQAPKDCLHIAGLIDIFKGKISPPMPLPSVTASIRLTYIQTNFEDPEWCPNYPDLDSRLSEALRSLPMGALSNPMKELHLSATWYSVHAEDVWDIEGHTDLNPVKVGKKGSDYSGLLGRLTEPLPSLSSVLETAHQKFLRPALFQMDSQGPLPTNILMPILLYLFPDADEAQTRLGSMKSSPESSIVWRLALAMAHLAASSRSLVRVAHMWQEFILELRYRWEHNMLIPG</sequence>
<protein>
    <recommendedName>
        <fullName evidence="4">Rab3 GTPase-activating protein catalytic subunit</fullName>
    </recommendedName>
</protein>
<dbReference type="OrthoDB" id="17346at2759"/>
<evidence type="ECO:0000313" key="3">
    <source>
        <dbReference type="Proteomes" id="UP000677054"/>
    </source>
</evidence>
<dbReference type="AlphaFoldDB" id="A0A7R8X5K8"/>